<feature type="transmembrane region" description="Helical" evidence="6">
    <location>
        <begin position="505"/>
        <end position="524"/>
    </location>
</feature>
<evidence type="ECO:0000256" key="1">
    <source>
        <dbReference type="ARBA" id="ARBA00004141"/>
    </source>
</evidence>
<evidence type="ECO:0000256" key="5">
    <source>
        <dbReference type="ARBA" id="ARBA00023136"/>
    </source>
</evidence>
<accession>E4ZHE9</accession>
<dbReference type="OrthoDB" id="3648309at2759"/>
<comment type="subcellular location">
    <subcellularLocation>
        <location evidence="1">Membrane</location>
        <topology evidence="1">Multi-pass membrane protein</topology>
    </subcellularLocation>
</comment>
<feature type="transmembrane region" description="Helical" evidence="6">
    <location>
        <begin position="536"/>
        <end position="556"/>
    </location>
</feature>
<dbReference type="InParanoid" id="E4ZHE9"/>
<name>E4ZHE9_LEPMJ</name>
<dbReference type="Pfam" id="PF01184">
    <property type="entry name" value="Gpr1_Fun34_YaaH"/>
    <property type="match status" value="1"/>
</dbReference>
<keyword evidence="8" id="KW-1185">Reference proteome</keyword>
<dbReference type="STRING" id="985895.E4ZHE9"/>
<organism evidence="8">
    <name type="scientific">Leptosphaeria maculans (strain JN3 / isolate v23.1.3 / race Av1-4-5-6-7-8)</name>
    <name type="common">Blackleg fungus</name>
    <name type="synonym">Phoma lingam</name>
    <dbReference type="NCBI Taxonomy" id="985895"/>
    <lineage>
        <taxon>Eukaryota</taxon>
        <taxon>Fungi</taxon>
        <taxon>Dikarya</taxon>
        <taxon>Ascomycota</taxon>
        <taxon>Pezizomycotina</taxon>
        <taxon>Dothideomycetes</taxon>
        <taxon>Pleosporomycetidae</taxon>
        <taxon>Pleosporales</taxon>
        <taxon>Pleosporineae</taxon>
        <taxon>Leptosphaeriaceae</taxon>
        <taxon>Plenodomus</taxon>
        <taxon>Plenodomus lingam/Leptosphaeria maculans species complex</taxon>
    </lineage>
</organism>
<dbReference type="PANTHER" id="PTHR31123">
    <property type="entry name" value="ACCUMULATION OF DYADS PROTEIN 2-RELATED"/>
    <property type="match status" value="1"/>
</dbReference>
<dbReference type="Proteomes" id="UP000002668">
    <property type="component" value="Genome"/>
</dbReference>
<dbReference type="PANTHER" id="PTHR31123:SF4">
    <property type="entry name" value="PROTEIN ALCS"/>
    <property type="match status" value="1"/>
</dbReference>
<keyword evidence="5 6" id="KW-0472">Membrane</keyword>
<evidence type="ECO:0000313" key="7">
    <source>
        <dbReference type="EMBL" id="CBX90719.1"/>
    </source>
</evidence>
<dbReference type="AlphaFoldDB" id="E4ZHE9"/>
<reference evidence="8" key="1">
    <citation type="journal article" date="2011" name="Nat. Commun.">
        <title>Effector diversification within compartments of the Leptosphaeria maculans genome affected by Repeat-Induced Point mutations.</title>
        <authorList>
            <person name="Rouxel T."/>
            <person name="Grandaubert J."/>
            <person name="Hane J.K."/>
            <person name="Hoede C."/>
            <person name="van de Wouw A.P."/>
            <person name="Couloux A."/>
            <person name="Dominguez V."/>
            <person name="Anthouard V."/>
            <person name="Bally P."/>
            <person name="Bourras S."/>
            <person name="Cozijnsen A.J."/>
            <person name="Ciuffetti L.M."/>
            <person name="Degrave A."/>
            <person name="Dilmaghani A."/>
            <person name="Duret L."/>
            <person name="Fudal I."/>
            <person name="Goodwin S.B."/>
            <person name="Gout L."/>
            <person name="Glaser N."/>
            <person name="Linglin J."/>
            <person name="Kema G.H.J."/>
            <person name="Lapalu N."/>
            <person name="Lawrence C.B."/>
            <person name="May K."/>
            <person name="Meyer M."/>
            <person name="Ollivier B."/>
            <person name="Poulain J."/>
            <person name="Schoch C.L."/>
            <person name="Simon A."/>
            <person name="Spatafora J.W."/>
            <person name="Stachowiak A."/>
            <person name="Turgeon B.G."/>
            <person name="Tyler B.M."/>
            <person name="Vincent D."/>
            <person name="Weissenbach J."/>
            <person name="Amselem J."/>
            <person name="Quesneville H."/>
            <person name="Oliver R.P."/>
            <person name="Wincker P."/>
            <person name="Balesdent M.-H."/>
            <person name="Howlett B.J."/>
        </authorList>
    </citation>
    <scope>NUCLEOTIDE SEQUENCE [LARGE SCALE GENOMIC DNA]</scope>
    <source>
        <strain evidence="8">JN3 / isolate v23.1.3 / race Av1-4-5-6-7-8</strain>
    </source>
</reference>
<feature type="transmembrane region" description="Helical" evidence="6">
    <location>
        <begin position="603"/>
        <end position="625"/>
    </location>
</feature>
<dbReference type="EMBL" id="FP929065">
    <property type="protein sequence ID" value="CBX90719.1"/>
    <property type="molecule type" value="Genomic_DNA"/>
</dbReference>
<evidence type="ECO:0000256" key="3">
    <source>
        <dbReference type="ARBA" id="ARBA00022692"/>
    </source>
</evidence>
<dbReference type="GO" id="GO:0005886">
    <property type="term" value="C:plasma membrane"/>
    <property type="evidence" value="ECO:0007669"/>
    <property type="project" value="TreeGrafter"/>
</dbReference>
<keyword evidence="4 6" id="KW-1133">Transmembrane helix</keyword>
<proteinExistence type="inferred from homology"/>
<evidence type="ECO:0000313" key="8">
    <source>
        <dbReference type="Proteomes" id="UP000002668"/>
    </source>
</evidence>
<dbReference type="GO" id="GO:0015123">
    <property type="term" value="F:acetate transmembrane transporter activity"/>
    <property type="evidence" value="ECO:0007669"/>
    <property type="project" value="TreeGrafter"/>
</dbReference>
<sequence length="721" mass="79554">MSFGRVITFLAAIVAEKEQMVSRQWKSRTKRDFSFAITDLIYQCHFSNASPFPNCVHDLDNYKTTFRSSRQPPYLVVGTHLTVLHEHGELHWAKRIRRGSALPRLRTKAAIRPRVSYRYPCAMLLPGHTTSLSACPPHAMRGSWVHHSTNPTCPLRFRNAQRTHPVEYRADAHVDLLTAPARRRQAGCGSIAMAKSVLLLSPRYKHAIRRTTQAHLTPLVVLRRESVTNICSLHRSGFSLVTGGRRFSTGFPADPTTHSNDMPSSCRADDHFKHSTVYRTRILTLAPDSWQAPLQKSMAPPLRIAGSSLSRRKGSLSNTVKAPLLSVLHGWVRVRWTPSIEGGLDGASGDGSDRSLPWFMPMARFYRLPAYLPGETEIGMSGDQQKHPTNDAHLGTTAARGDERLSAVSTARNESISRMLDNDNDNNNALEKDISITRDDTAAYPNGHNNHQHLDDSYDSNAAVHKIRPAGSISMSPEMFEKLYLSPQNEVKGDLRKTFGNPTPLGIIGFLLALTPLSWTLMGWRGAGGSGAASIGWYYFAGGLLMMLSGLGEWILGNTFPFIVFCSFGAFWLGYGATLQPSYGAYSLYRDPNNASSTGLESVGFNVGIAYLMIAMAILCLVFLICSIRTNIVFFMIFFGLTPTFGFLAGTFLQIANGRPALAARLQEAAGAFAFVACIAGWYIFFAMMLASVDFPFDLPLVDLSGVIKGASEKKKINHIE</sequence>
<comment type="similarity">
    <text evidence="2">Belongs to the acetate uptake transporter (AceTr) (TC 2.A.96) family.</text>
</comment>
<feature type="transmembrane region" description="Helical" evidence="6">
    <location>
        <begin position="669"/>
        <end position="691"/>
    </location>
</feature>
<evidence type="ECO:0000256" key="2">
    <source>
        <dbReference type="ARBA" id="ARBA00005587"/>
    </source>
</evidence>
<feature type="transmembrane region" description="Helical" evidence="6">
    <location>
        <begin position="631"/>
        <end position="657"/>
    </location>
</feature>
<dbReference type="HOGENOM" id="CLU_383588_0_0_1"/>
<dbReference type="InterPro" id="IPR051633">
    <property type="entry name" value="AceTr"/>
</dbReference>
<gene>
    <name evidence="7" type="ORF">LEMA_P057530.1</name>
</gene>
<dbReference type="GeneID" id="13285173"/>
<evidence type="ECO:0000256" key="6">
    <source>
        <dbReference type="SAM" id="Phobius"/>
    </source>
</evidence>
<protein>
    <submittedName>
        <fullName evidence="7">Predicted protein</fullName>
    </submittedName>
</protein>
<dbReference type="VEuPathDB" id="FungiDB:LEMA_P057530.1"/>
<evidence type="ECO:0000256" key="4">
    <source>
        <dbReference type="ARBA" id="ARBA00022989"/>
    </source>
</evidence>
<dbReference type="eggNOG" id="ENOG502S179">
    <property type="taxonomic scope" value="Eukaryota"/>
</dbReference>
<keyword evidence="3 6" id="KW-0812">Transmembrane</keyword>
<feature type="transmembrane region" description="Helical" evidence="6">
    <location>
        <begin position="562"/>
        <end position="583"/>
    </location>
</feature>
<dbReference type="InterPro" id="IPR000791">
    <property type="entry name" value="Gpr1/Fun34/SatP-like"/>
</dbReference>